<dbReference type="Proteomes" id="UP000050509">
    <property type="component" value="Unassembled WGS sequence"/>
</dbReference>
<organism evidence="1 2">
    <name type="scientific">Kouleothrix aurantiaca</name>
    <dbReference type="NCBI Taxonomy" id="186479"/>
    <lineage>
        <taxon>Bacteria</taxon>
        <taxon>Bacillati</taxon>
        <taxon>Chloroflexota</taxon>
        <taxon>Chloroflexia</taxon>
        <taxon>Chloroflexales</taxon>
        <taxon>Roseiflexineae</taxon>
        <taxon>Roseiflexaceae</taxon>
        <taxon>Kouleothrix</taxon>
    </lineage>
</organism>
<protein>
    <submittedName>
        <fullName evidence="1">Uncharacterized protein</fullName>
    </submittedName>
</protein>
<accession>A0A0P9D9D0</accession>
<dbReference type="AlphaFoldDB" id="A0A0P9D9D0"/>
<comment type="caution">
    <text evidence="1">The sequence shown here is derived from an EMBL/GenBank/DDBJ whole genome shotgun (WGS) entry which is preliminary data.</text>
</comment>
<dbReference type="EMBL" id="LJCR01000072">
    <property type="protein sequence ID" value="KPV54343.1"/>
    <property type="molecule type" value="Genomic_DNA"/>
</dbReference>
<evidence type="ECO:0000313" key="2">
    <source>
        <dbReference type="Proteomes" id="UP000050509"/>
    </source>
</evidence>
<proteinExistence type="predicted"/>
<reference evidence="1 2" key="1">
    <citation type="submission" date="2015-09" db="EMBL/GenBank/DDBJ databases">
        <title>Draft genome sequence of Kouleothrix aurantiaca JCM 19913.</title>
        <authorList>
            <person name="Hemp J."/>
        </authorList>
    </citation>
    <scope>NUCLEOTIDE SEQUENCE [LARGE SCALE GENOMIC DNA]</scope>
    <source>
        <strain evidence="1 2">COM-B</strain>
    </source>
</reference>
<gene>
    <name evidence="1" type="ORF">SE17_04405</name>
</gene>
<evidence type="ECO:0000313" key="1">
    <source>
        <dbReference type="EMBL" id="KPV54343.1"/>
    </source>
</evidence>
<keyword evidence="2" id="KW-1185">Reference proteome</keyword>
<name>A0A0P9D9D0_9CHLR</name>
<sequence length="146" mass="15557">MPCIDNMTLQAALGNLRQPLSDGTRLGDHDRKLLAMLVQQSRILLIPDGLAEHPDHVAYVGAAAAARAGDLPLIVCAQPERQALWGDLAESLGLAIQLHPDPDMLDDTFPAGYALVLDMRGFARSAYTCDNAVIVVARDTLGGVCV</sequence>